<dbReference type="AlphaFoldDB" id="A0A2V3HQ78"/>
<name>A0A2V3HQ78_9ARCH</name>
<proteinExistence type="predicted"/>
<keyword evidence="1" id="KW-0472">Membrane</keyword>
<keyword evidence="1" id="KW-1133">Transmembrane helix</keyword>
<accession>A0A2V3HQ78</accession>
<organism evidence="2 3">
    <name type="scientific">Candidatus Thalassarchaeum betae</name>
    <dbReference type="NCBI Taxonomy" id="2599289"/>
    <lineage>
        <taxon>Archaea</taxon>
        <taxon>Methanobacteriati</taxon>
        <taxon>Thermoplasmatota</taxon>
        <taxon>Candidatus Poseidoniia</taxon>
        <taxon>Candidatus Poseidoniales</taxon>
        <taxon>Candidatus Thalassarchaeaceae</taxon>
        <taxon>Candidatus Thalassarchaeum</taxon>
    </lineage>
</organism>
<keyword evidence="1" id="KW-0812">Transmembrane</keyword>
<evidence type="ECO:0000313" key="2">
    <source>
        <dbReference type="EMBL" id="PXF21243.1"/>
    </source>
</evidence>
<evidence type="ECO:0008006" key="4">
    <source>
        <dbReference type="Google" id="ProtNLM"/>
    </source>
</evidence>
<dbReference type="Gene3D" id="2.130.10.10">
    <property type="entry name" value="YVTN repeat-like/Quinoprotein amine dehydrogenase"/>
    <property type="match status" value="1"/>
</dbReference>
<evidence type="ECO:0000256" key="1">
    <source>
        <dbReference type="SAM" id="Phobius"/>
    </source>
</evidence>
<dbReference type="InterPro" id="IPR015943">
    <property type="entry name" value="WD40/YVTN_repeat-like_dom_sf"/>
</dbReference>
<gene>
    <name evidence="2" type="ORF">CXX69_05010</name>
</gene>
<dbReference type="EMBL" id="PSPG01000010">
    <property type="protein sequence ID" value="PXF21243.1"/>
    <property type="molecule type" value="Genomic_DNA"/>
</dbReference>
<feature type="transmembrane region" description="Helical" evidence="1">
    <location>
        <begin position="351"/>
        <end position="375"/>
    </location>
</feature>
<dbReference type="Proteomes" id="UP000248161">
    <property type="component" value="Unassembled WGS sequence"/>
</dbReference>
<reference evidence="2 3" key="1">
    <citation type="journal article" date="2015" name="Nat. Commun.">
        <title>Genomic and transcriptomic evidence for scavenging of diverse organic compounds by widespread deep-sea archaea.</title>
        <authorList>
            <person name="Li M."/>
            <person name="Baker B.J."/>
            <person name="Anantharaman K."/>
            <person name="Jain S."/>
            <person name="Breier J.A."/>
            <person name="Dick G.J."/>
        </authorList>
    </citation>
    <scope>NUCLEOTIDE SEQUENCE [LARGE SCALE GENOMIC DNA]</scope>
    <source>
        <strain evidence="2">Cayman_51_deep</strain>
    </source>
</reference>
<comment type="caution">
    <text evidence="2">The sequence shown here is derived from an EMBL/GenBank/DDBJ whole genome shotgun (WGS) entry which is preliminary data.</text>
</comment>
<evidence type="ECO:0000313" key="3">
    <source>
        <dbReference type="Proteomes" id="UP000248161"/>
    </source>
</evidence>
<sequence length="405" mass="43469">MRRGITRALAVACVLLLTVPGASAGSAVKMYDVVSLAEEDLGLNGAALDPSGEWAIVFGADAYLELVSTSDPATRIELLWNSDVDLNDGDFHPGGQTAFIVGREGQVLRYAREDHSITNAGGQLEFGQTKLTAVAWNTGGSWAYVGGEDGWLWRMRAAEDGGAEVHQILGRGASDISGIDCHPSLMLCVVSSVVDGIGVIDRDHTLYWIGGTGYPWSDVQCPTGEHDECVAVSSDRNIATIALDDEQPSTSGVEIIQLSDAEGYFTGLSHQQGDRSLIIVTPFSLIEHDLSQSAAFPWLEFPDAVDFDVSIAGERIVATWSTDRDSGWILTDRGTIVQFHPPLSNSVGGILGAWILIAIPLATLLVILSLTFGLSPGLRQWFTLRFGSDEEKRAARGAARRKKRG</sequence>
<protein>
    <recommendedName>
        <fullName evidence="4">WD40 repeat domain-containing protein</fullName>
    </recommendedName>
</protein>
<dbReference type="SUPFAM" id="SSF82171">
    <property type="entry name" value="DPP6 N-terminal domain-like"/>
    <property type="match status" value="1"/>
</dbReference>